<accession>A0A533QC49</accession>
<dbReference type="InterPro" id="IPR029063">
    <property type="entry name" value="SAM-dependent_MTases_sf"/>
</dbReference>
<evidence type="ECO:0000313" key="3">
    <source>
        <dbReference type="EMBL" id="TLD42009.1"/>
    </source>
</evidence>
<dbReference type="GO" id="GO:0008168">
    <property type="term" value="F:methyltransferase activity"/>
    <property type="evidence" value="ECO:0007669"/>
    <property type="project" value="UniProtKB-KW"/>
</dbReference>
<keyword evidence="1 3" id="KW-0489">Methyltransferase</keyword>
<dbReference type="CDD" id="cd02440">
    <property type="entry name" value="AdoMet_MTases"/>
    <property type="match status" value="1"/>
</dbReference>
<comment type="caution">
    <text evidence="3">The sequence shown here is derived from an EMBL/GenBank/DDBJ whole genome shotgun (WGS) entry which is preliminary data.</text>
</comment>
<keyword evidence="2 3" id="KW-0808">Transferase</keyword>
<dbReference type="PIRSF" id="PIRSF004553">
    <property type="entry name" value="CHP00095"/>
    <property type="match status" value="1"/>
</dbReference>
<dbReference type="PANTHER" id="PTHR43542">
    <property type="entry name" value="METHYLTRANSFERASE"/>
    <property type="match status" value="1"/>
</dbReference>
<organism evidence="3 4">
    <name type="scientific">Candidatus Jettenia ecosi</name>
    <dbReference type="NCBI Taxonomy" id="2494326"/>
    <lineage>
        <taxon>Bacteria</taxon>
        <taxon>Pseudomonadati</taxon>
        <taxon>Planctomycetota</taxon>
        <taxon>Candidatus Brocadiia</taxon>
        <taxon>Candidatus Brocadiales</taxon>
        <taxon>Candidatus Brocadiaceae</taxon>
        <taxon>Candidatus Jettenia</taxon>
    </lineage>
</organism>
<protein>
    <submittedName>
        <fullName evidence="3">Ribosomal RNA small subunit methyltransferase D</fullName>
    </submittedName>
</protein>
<dbReference type="SUPFAM" id="SSF53335">
    <property type="entry name" value="S-adenosyl-L-methionine-dependent methyltransferases"/>
    <property type="match status" value="1"/>
</dbReference>
<dbReference type="EMBL" id="SULG01000030">
    <property type="protein sequence ID" value="TLD42009.1"/>
    <property type="molecule type" value="Genomic_DNA"/>
</dbReference>
<evidence type="ECO:0000313" key="4">
    <source>
        <dbReference type="Proteomes" id="UP000319783"/>
    </source>
</evidence>
<dbReference type="NCBIfam" id="TIGR00095">
    <property type="entry name" value="16S rRNA (guanine(966)-N(2))-methyltransferase RsmD"/>
    <property type="match status" value="1"/>
</dbReference>
<name>A0A533QC49_9BACT</name>
<evidence type="ECO:0000256" key="2">
    <source>
        <dbReference type="ARBA" id="ARBA00022679"/>
    </source>
</evidence>
<dbReference type="Gene3D" id="3.40.50.150">
    <property type="entry name" value="Vaccinia Virus protein VP39"/>
    <property type="match status" value="1"/>
</dbReference>
<dbReference type="GO" id="GO:0031167">
    <property type="term" value="P:rRNA methylation"/>
    <property type="evidence" value="ECO:0007669"/>
    <property type="project" value="InterPro"/>
</dbReference>
<dbReference type="Proteomes" id="UP000319783">
    <property type="component" value="Unassembled WGS sequence"/>
</dbReference>
<dbReference type="Pfam" id="PF03602">
    <property type="entry name" value="Cons_hypoth95"/>
    <property type="match status" value="1"/>
</dbReference>
<dbReference type="InterPro" id="IPR004398">
    <property type="entry name" value="RNA_MeTrfase_RsmD"/>
</dbReference>
<proteinExistence type="predicted"/>
<sequence length="190" mass="21375">MRVIAGSAKGMPLCSVKGDKTRPILDRVKGSLFNILSHVIPGSRIIDLYAGTGAIGIEALSRGAKFCIFVEKEKSAIQVIKKNLETTKLQDKAQVLQYDVLEVFQYLEENKREVDLVLASPPYPLIEKIPYMNKLLIVFSSLCNKRIIQPEGLIILQHRTMEFTIPPEASCLELFDTRVYGDTQLSFFKV</sequence>
<dbReference type="AlphaFoldDB" id="A0A533QC49"/>
<reference evidence="3 4" key="1">
    <citation type="submission" date="2019-04" db="EMBL/GenBank/DDBJ databases">
        <title>Genome of a novel bacterium Candidatus Jettenia ecosi reconstructed from metagenome of an anammox bioreactor.</title>
        <authorList>
            <person name="Mardanov A.V."/>
            <person name="Beletsky A.V."/>
            <person name="Ravin N.V."/>
            <person name="Botchkova E.A."/>
            <person name="Litti Y.V."/>
            <person name="Nozhevnikova A.N."/>
        </authorList>
    </citation>
    <scope>NUCLEOTIDE SEQUENCE [LARGE SCALE GENOMIC DNA]</scope>
    <source>
        <strain evidence="3">J2</strain>
    </source>
</reference>
<evidence type="ECO:0000256" key="1">
    <source>
        <dbReference type="ARBA" id="ARBA00022603"/>
    </source>
</evidence>
<gene>
    <name evidence="3" type="ORF">JETT_1718</name>
</gene>
<dbReference type="PANTHER" id="PTHR43542:SF1">
    <property type="entry name" value="METHYLTRANSFERASE"/>
    <property type="match status" value="1"/>
</dbReference>